<dbReference type="EMBL" id="CAJOAZ010008945">
    <property type="protein sequence ID" value="CAF4194189.1"/>
    <property type="molecule type" value="Genomic_DNA"/>
</dbReference>
<dbReference type="AlphaFoldDB" id="A0A820ASD2"/>
<dbReference type="Proteomes" id="UP000663844">
    <property type="component" value="Unassembled WGS sequence"/>
</dbReference>
<feature type="non-terminal residue" evidence="1">
    <location>
        <position position="1"/>
    </location>
</feature>
<evidence type="ECO:0000313" key="1">
    <source>
        <dbReference type="EMBL" id="CAF4194189.1"/>
    </source>
</evidence>
<organism evidence="1 2">
    <name type="scientific">Adineta steineri</name>
    <dbReference type="NCBI Taxonomy" id="433720"/>
    <lineage>
        <taxon>Eukaryota</taxon>
        <taxon>Metazoa</taxon>
        <taxon>Spiralia</taxon>
        <taxon>Gnathifera</taxon>
        <taxon>Rotifera</taxon>
        <taxon>Eurotatoria</taxon>
        <taxon>Bdelloidea</taxon>
        <taxon>Adinetida</taxon>
        <taxon>Adinetidae</taxon>
        <taxon>Adineta</taxon>
    </lineage>
</organism>
<evidence type="ECO:0000313" key="2">
    <source>
        <dbReference type="Proteomes" id="UP000663844"/>
    </source>
</evidence>
<accession>A0A820ASD2</accession>
<name>A0A820ASD2_9BILA</name>
<comment type="caution">
    <text evidence="1">The sequence shown here is derived from an EMBL/GenBank/DDBJ whole genome shotgun (WGS) entry which is preliminary data.</text>
</comment>
<protein>
    <submittedName>
        <fullName evidence="1">Uncharacterized protein</fullName>
    </submittedName>
</protein>
<proteinExistence type="predicted"/>
<reference evidence="1" key="1">
    <citation type="submission" date="2021-02" db="EMBL/GenBank/DDBJ databases">
        <authorList>
            <person name="Nowell W R."/>
        </authorList>
    </citation>
    <scope>NUCLEOTIDE SEQUENCE</scope>
</reference>
<gene>
    <name evidence="1" type="ORF">OXD698_LOCUS40459</name>
</gene>
<sequence length="59" mass="6806">IFKRQERVFGYTALNNRNSLGLAAKMGFRETGISDWIQFEPIGIYVKKDLHPHILKSSI</sequence>